<name>A0A7W9T1D7_9BACT</name>
<dbReference type="EMBL" id="JACHGG010000003">
    <property type="protein sequence ID" value="MBB6059710.1"/>
    <property type="molecule type" value="Genomic_DNA"/>
</dbReference>
<evidence type="ECO:0000313" key="1">
    <source>
        <dbReference type="EMBL" id="MBB6059710.1"/>
    </source>
</evidence>
<comment type="caution">
    <text evidence="1">The sequence shown here is derived from an EMBL/GenBank/DDBJ whole genome shotgun (WGS) entry which is preliminary data.</text>
</comment>
<dbReference type="Proteomes" id="UP000532746">
    <property type="component" value="Unassembled WGS sequence"/>
</dbReference>
<organism evidence="1 2">
    <name type="scientific">Hymenobacter luteus</name>
    <dbReference type="NCBI Taxonomy" id="1411122"/>
    <lineage>
        <taxon>Bacteria</taxon>
        <taxon>Pseudomonadati</taxon>
        <taxon>Bacteroidota</taxon>
        <taxon>Cytophagia</taxon>
        <taxon>Cytophagales</taxon>
        <taxon>Hymenobacteraceae</taxon>
        <taxon>Hymenobacter</taxon>
    </lineage>
</organism>
<dbReference type="AlphaFoldDB" id="A0A7W9T1D7"/>
<keyword evidence="2" id="KW-1185">Reference proteome</keyword>
<accession>A0A7W9T1D7</accession>
<evidence type="ECO:0000313" key="2">
    <source>
        <dbReference type="Proteomes" id="UP000532746"/>
    </source>
</evidence>
<proteinExistence type="predicted"/>
<dbReference type="RefSeq" id="WP_183403838.1">
    <property type="nucleotide sequence ID" value="NZ_JACHGG010000003.1"/>
</dbReference>
<gene>
    <name evidence="1" type="ORF">HNQ93_002570</name>
</gene>
<reference evidence="1 2" key="1">
    <citation type="submission" date="2020-08" db="EMBL/GenBank/DDBJ databases">
        <title>Genomic Encyclopedia of Type Strains, Phase IV (KMG-IV): sequencing the most valuable type-strain genomes for metagenomic binning, comparative biology and taxonomic classification.</title>
        <authorList>
            <person name="Goeker M."/>
        </authorList>
    </citation>
    <scope>NUCLEOTIDE SEQUENCE [LARGE SCALE GENOMIC DNA]</scope>
    <source>
        <strain evidence="1 2">DSM 26718</strain>
    </source>
</reference>
<protein>
    <submittedName>
        <fullName evidence="1">Uncharacterized protein</fullName>
    </submittedName>
</protein>
<sequence length="189" mass="21428">MINLDRIQRINWPVYEVVSDGAIAHPDIAEGRVIPAVVIDTKGNQDVQELISTHDDSPPGDATYTWSTKPFNKSIIFLTIKFDKPLQIQFSITFNIPKQSIIIDGIIKSRGFYLLSGNSRSKVSDLSIKRIVCEVPNTGFDQIWENIYIKSIIKKYQKNGLSKKSAIEATNKHLKSSRQLWSIRNNSHT</sequence>